<keyword evidence="4" id="KW-1185">Reference proteome</keyword>
<sequence length="561" mass="55086">LANTILGNGAANTIAGGGGNDTLNGGAGDDTLNGEAGNDRLDGGIGADIMAGGSGDDTYVVDNAADVVVEAAGEGTDTVSASVSFVLSDNVERLTLTGTAAIDGTGNALANIITGNAAANTLTGGAGNDTIDGGAGVDTAAYAGRFADYTVNRSAGTVASAADGTDKLKNIEFLKFADGLYDWASGSFTRFNTPPTLSAGAQSNGLVEASSAVAGSPGATVALQAKDADPGDALEFVPSGWTVVDATHWSKSGIYGTAALDLASGTVAYALDDARAATDALAGGAAVRDEFAVAVRDRSGATASATVAFDIRGTDDAASLSSAQVSLAEGDTAAALSASGKLTLTDVDSPTAFVAGTTTGDLGRFMVDTSGAWSYAATSAHDELAAGERRLERFAVLATDGTATRVDVEIVGTNDAPRLVVGPQSNGLVEAAVATAGTANATVALQRGDPDAGDAVSFDMAGWTAVDATHWSKSGVYGTATLDTASGLLAYLLDDARAATNGLGGGASVSDSFAITVRDAAGLATSELAAFAIAGTDDGVRVDGTSGNDIVSPLTSVGKQA</sequence>
<dbReference type="PROSITE" id="PS00330">
    <property type="entry name" value="HEMOLYSIN_CALCIUM"/>
    <property type="match status" value="1"/>
</dbReference>
<dbReference type="GO" id="GO:0005509">
    <property type="term" value="F:calcium ion binding"/>
    <property type="evidence" value="ECO:0007669"/>
    <property type="project" value="InterPro"/>
</dbReference>
<gene>
    <name evidence="3" type="ORF">F6X38_23175</name>
</gene>
<dbReference type="NCBIfam" id="TIGR01965">
    <property type="entry name" value="VCBS_repeat"/>
    <property type="match status" value="3"/>
</dbReference>
<feature type="non-terminal residue" evidence="3">
    <location>
        <position position="1"/>
    </location>
</feature>
<dbReference type="Gene3D" id="2.60.40.10">
    <property type="entry name" value="Immunoglobulins"/>
    <property type="match status" value="1"/>
</dbReference>
<dbReference type="InterPro" id="IPR001343">
    <property type="entry name" value="Hemolysn_Ca-bd"/>
</dbReference>
<evidence type="ECO:0000313" key="3">
    <source>
        <dbReference type="EMBL" id="KAB0675350.1"/>
    </source>
</evidence>
<dbReference type="InterPro" id="IPR013783">
    <property type="entry name" value="Ig-like_fold"/>
</dbReference>
<evidence type="ECO:0008006" key="5">
    <source>
        <dbReference type="Google" id="ProtNLM"/>
    </source>
</evidence>
<dbReference type="GO" id="GO:0005576">
    <property type="term" value="C:extracellular region"/>
    <property type="evidence" value="ECO:0007669"/>
    <property type="project" value="UniProtKB-SubCell"/>
</dbReference>
<dbReference type="PRINTS" id="PR00313">
    <property type="entry name" value="CABNDNGRPT"/>
</dbReference>
<keyword evidence="2" id="KW-0964">Secreted</keyword>
<dbReference type="Pfam" id="PF00353">
    <property type="entry name" value="HemolysinCabind"/>
    <property type="match status" value="2"/>
</dbReference>
<dbReference type="AlphaFoldDB" id="A0A7V7PJU3"/>
<dbReference type="InterPro" id="IPR010221">
    <property type="entry name" value="VCBS_dom"/>
</dbReference>
<organism evidence="3 4">
    <name type="scientific">Plantimonas leprariae</name>
    <dbReference type="NCBI Taxonomy" id="2615207"/>
    <lineage>
        <taxon>Bacteria</taxon>
        <taxon>Pseudomonadati</taxon>
        <taxon>Pseudomonadota</taxon>
        <taxon>Alphaproteobacteria</taxon>
        <taxon>Hyphomicrobiales</taxon>
        <taxon>Aurantimonadaceae</taxon>
        <taxon>Plantimonas</taxon>
    </lineage>
</organism>
<dbReference type="InterPro" id="IPR011049">
    <property type="entry name" value="Serralysin-like_metalloprot_C"/>
</dbReference>
<dbReference type="InterPro" id="IPR018511">
    <property type="entry name" value="Hemolysin-typ_Ca-bd_CS"/>
</dbReference>
<evidence type="ECO:0000256" key="2">
    <source>
        <dbReference type="ARBA" id="ARBA00022525"/>
    </source>
</evidence>
<dbReference type="Gene3D" id="2.150.10.10">
    <property type="entry name" value="Serralysin-like metalloprotease, C-terminal"/>
    <property type="match status" value="2"/>
</dbReference>
<dbReference type="PANTHER" id="PTHR38340">
    <property type="entry name" value="S-LAYER PROTEIN"/>
    <property type="match status" value="1"/>
</dbReference>
<protein>
    <recommendedName>
        <fullName evidence="5">RapA2 cadherin-like domain-containing protein</fullName>
    </recommendedName>
</protein>
<dbReference type="RefSeq" id="WP_202618072.1">
    <property type="nucleotide sequence ID" value="NZ_VZDO01000037.1"/>
</dbReference>
<comment type="caution">
    <text evidence="3">The sequence shown here is derived from an EMBL/GenBank/DDBJ whole genome shotgun (WGS) entry which is preliminary data.</text>
</comment>
<reference evidence="3 4" key="1">
    <citation type="submission" date="2019-09" db="EMBL/GenBank/DDBJ databases">
        <title>YIM 132180 draft genome.</title>
        <authorList>
            <person name="Zhang K."/>
        </authorList>
    </citation>
    <scope>NUCLEOTIDE SEQUENCE [LARGE SCALE GENOMIC DNA]</scope>
    <source>
        <strain evidence="3 4">YIM 132180</strain>
    </source>
</reference>
<proteinExistence type="predicted"/>
<dbReference type="PANTHER" id="PTHR38340:SF1">
    <property type="entry name" value="S-LAYER PROTEIN"/>
    <property type="match status" value="1"/>
</dbReference>
<dbReference type="InterPro" id="IPR050557">
    <property type="entry name" value="RTX_toxin/Mannuronan_C5-epim"/>
</dbReference>
<dbReference type="Proteomes" id="UP000432089">
    <property type="component" value="Unassembled WGS sequence"/>
</dbReference>
<dbReference type="EMBL" id="VZDO01000037">
    <property type="protein sequence ID" value="KAB0675350.1"/>
    <property type="molecule type" value="Genomic_DNA"/>
</dbReference>
<dbReference type="SUPFAM" id="SSF51120">
    <property type="entry name" value="beta-Roll"/>
    <property type="match status" value="2"/>
</dbReference>
<accession>A0A7V7PJU3</accession>
<name>A0A7V7PJU3_9HYPH</name>
<comment type="subcellular location">
    <subcellularLocation>
        <location evidence="1">Secreted</location>
    </subcellularLocation>
</comment>
<evidence type="ECO:0000256" key="1">
    <source>
        <dbReference type="ARBA" id="ARBA00004613"/>
    </source>
</evidence>
<evidence type="ECO:0000313" key="4">
    <source>
        <dbReference type="Proteomes" id="UP000432089"/>
    </source>
</evidence>
<feature type="non-terminal residue" evidence="3">
    <location>
        <position position="561"/>
    </location>
</feature>